<proteinExistence type="predicted"/>
<evidence type="ECO:0000259" key="2">
    <source>
        <dbReference type="Pfam" id="PF01636"/>
    </source>
</evidence>
<dbReference type="InterPro" id="IPR011009">
    <property type="entry name" value="Kinase-like_dom_sf"/>
</dbReference>
<dbReference type="Gene3D" id="1.20.58.840">
    <property type="match status" value="1"/>
</dbReference>
<dbReference type="AlphaFoldDB" id="A0A7Y9I207"/>
<keyword evidence="3" id="KW-0808">Transferase</keyword>
<name>A0A7Y9I207_9ACTN</name>
<accession>A0A7Y9I207</accession>
<organism evidence="3 4">
    <name type="scientific">Microlunatus parietis</name>
    <dbReference type="NCBI Taxonomy" id="682979"/>
    <lineage>
        <taxon>Bacteria</taxon>
        <taxon>Bacillati</taxon>
        <taxon>Actinomycetota</taxon>
        <taxon>Actinomycetes</taxon>
        <taxon>Propionibacteriales</taxon>
        <taxon>Propionibacteriaceae</taxon>
        <taxon>Microlunatus</taxon>
    </lineage>
</organism>
<dbReference type="Proteomes" id="UP000569914">
    <property type="component" value="Unassembled WGS sequence"/>
</dbReference>
<gene>
    <name evidence="3" type="ORF">BKA15_000126</name>
</gene>
<keyword evidence="4" id="KW-1185">Reference proteome</keyword>
<comment type="caution">
    <text evidence="3">The sequence shown here is derived from an EMBL/GenBank/DDBJ whole genome shotgun (WGS) entry which is preliminary data.</text>
</comment>
<evidence type="ECO:0000313" key="3">
    <source>
        <dbReference type="EMBL" id="NYE68797.1"/>
    </source>
</evidence>
<dbReference type="EMBL" id="JACCBU010000001">
    <property type="protein sequence ID" value="NYE68797.1"/>
    <property type="molecule type" value="Genomic_DNA"/>
</dbReference>
<protein>
    <submittedName>
        <fullName evidence="3">Spectinomycin phosphotransferase</fullName>
    </submittedName>
</protein>
<feature type="region of interest" description="Disordered" evidence="1">
    <location>
        <begin position="304"/>
        <end position="328"/>
    </location>
</feature>
<dbReference type="Gene3D" id="1.10.510.10">
    <property type="entry name" value="Transferase(Phosphotransferase) domain 1"/>
    <property type="match status" value="1"/>
</dbReference>
<evidence type="ECO:0000256" key="1">
    <source>
        <dbReference type="SAM" id="MobiDB-lite"/>
    </source>
</evidence>
<dbReference type="GO" id="GO:0016740">
    <property type="term" value="F:transferase activity"/>
    <property type="evidence" value="ECO:0007669"/>
    <property type="project" value="UniProtKB-KW"/>
</dbReference>
<feature type="domain" description="Aminoglycoside phosphotransferase" evidence="2">
    <location>
        <begin position="65"/>
        <end position="284"/>
    </location>
</feature>
<sequence length="328" mass="35702">MRDRPDELEDTDLARVLDEGWQIGVVIMDYAPVGFGDHHWTATGEDGRRWFITVADLDHKTMLGPDPAAGLERALATALALAGRPGLEFVTAPVPAVDGRVTRPVGARYAISVFPWLEAEAGSFDRSRDEAERAAVIMLLARLHGVRPPAETPLQPIALTQRDVLAEVLAPRQARWPEAGPYTWRAQQLIMEHRTVLADRLAEFDAIAATLPTGADELVLTHGEPHPGNLLRGPDGLHLIDWDTVGLAVPERDLAGIGPTEADLDGYAAATGHPVDRRVIHGYHLRWDLEEIGLYAAEFRRPHRDGPDQETAWGGLAGSVSRLAGSDG</sequence>
<dbReference type="Pfam" id="PF01636">
    <property type="entry name" value="APH"/>
    <property type="match status" value="1"/>
</dbReference>
<evidence type="ECO:0000313" key="4">
    <source>
        <dbReference type="Proteomes" id="UP000569914"/>
    </source>
</evidence>
<reference evidence="3 4" key="1">
    <citation type="submission" date="2020-07" db="EMBL/GenBank/DDBJ databases">
        <title>Sequencing the genomes of 1000 actinobacteria strains.</title>
        <authorList>
            <person name="Klenk H.-P."/>
        </authorList>
    </citation>
    <scope>NUCLEOTIDE SEQUENCE [LARGE SCALE GENOMIC DNA]</scope>
    <source>
        <strain evidence="3 4">DSM 22083</strain>
    </source>
</reference>
<dbReference type="SUPFAM" id="SSF56112">
    <property type="entry name" value="Protein kinase-like (PK-like)"/>
    <property type="match status" value="1"/>
</dbReference>
<dbReference type="InterPro" id="IPR002575">
    <property type="entry name" value="Aminoglycoside_PTrfase"/>
</dbReference>
<dbReference type="RefSeq" id="WP_179747674.1">
    <property type="nucleotide sequence ID" value="NZ_JACCBU010000001.1"/>
</dbReference>